<accession>A0A0S2I1L3</accession>
<organism evidence="4 5">
    <name type="scientific">Salinivirga cyanobacteriivorans</name>
    <dbReference type="NCBI Taxonomy" id="1307839"/>
    <lineage>
        <taxon>Bacteria</taxon>
        <taxon>Pseudomonadati</taxon>
        <taxon>Bacteroidota</taxon>
        <taxon>Bacteroidia</taxon>
        <taxon>Bacteroidales</taxon>
        <taxon>Salinivirgaceae</taxon>
        <taxon>Salinivirga</taxon>
    </lineage>
</organism>
<dbReference type="RefSeq" id="WP_057953600.1">
    <property type="nucleotide sequence ID" value="NZ_CP013118.1"/>
</dbReference>
<dbReference type="Pfam" id="PF13205">
    <property type="entry name" value="Big_5"/>
    <property type="match status" value="1"/>
</dbReference>
<sequence precursor="true">MRFFTRALTALMLLLSMQFSSTFAQEILSEDFATYEGNAPDPAGWNEWTGVATPVDEDSHWSADASNYISAEKSAKFGFNAWNSDPVDAWLLSPTLDLTQNGGTNRLSFMYKSGKLLGANDYIEVKISVDNGATFSSLETIQMGSSDEWMQKNIDLSAFNQTDVQLAFYAHDDTEEDVYTSFYIDNVVVENIPDYDYAVLPNSINHNTFADTTVFSGDVINFGAALYSYGLQTASTPVKWSVDGGTPATANETSGSIDYLNTINHTFSAGWTAPNEPGVYTLKLYTDHADDVNHLNDTVSVKVTVYPPYTEFTENFDASTEWPLGWLAYPTGGYDLLVTNDSYNANSAPNCVKFNSGAEKGYTLLTPAVDVNGSDAYRLTTWMRGSAGAKMAIGYVSNFQDTSSFVALDTVEIETSYQNFPYELVFSSANVKQLAYVYLNTGEYIYLDDISFEKVLPYDLSIDAINENRVIPAGESFRYAYKLRNKGFNQETFDLEATGDWTYTIFDNSGQTEISNITLNSEQVDTVYLEVQSPSEISDIVTDNVKLSMTSQTEPEIYDSVVMETSAYLPYSVVEEGFEDNEEIPFAWTSLDSEGNINVYNSSYSANSGTNYVQFSNAPAGTMVSLATPKLQSAQLYRMSFYQKGDGVLIVGTTPTLDNFDNFDTLGSYSSSYSYQLKELTFSAADEGLYIVFKHEVDGGYNSASIDDISIELVPPYAVEVSEYDPGTFVPAGMSTNYMVSLTNMGTENETFNVSGVGDWTYSVYDKELNDQINTITIEPGATDTVFMEVQVDENGITDGQVDSASFIVASSSDISAADSVHIVTTSYNPINTLNESFEASGALPDYWDGLKFYSYSDFGVTTYSGNTGSNSAKIHESSSAEGKHTYLTTPVLMGNQSYKLAFYTKCYSEGDFLMVGTMSNAKDTATFELIDTISVASTFIADTLDVNLDENRFIAFVTAVDGKTINIDDITLQQLPQASISPSNGAEHVSVDTEISISFNNNIQNLDGSAVSNEDLNSFITFKMGDENGTDVPFSAVINDLKTNVTITPAASLEGESTYYLSFADQVVQDTNEYKVPGAQSTFTTADIDAPVFENGYPVATNIDETNFVFEVSLNETGSVSYIVVEASAQEPTVNQVLAGEDYGTVSIHTSGVVPVTNAGVVTQEAIDNLMISTAYSVYMVAQDDAPAVNTQSAVTQLDVTTLDDLTAPEFEPNYPNVSNIDLTAFDINVQLNEPGKVFYIVIDAGEQQPTISEVVAGEDYSTVTVVANGTIEVAETSTSYAAFVENLQVGTDYEVYLVAEDDQPTPNIQETLAMLEVTTLSDEVAPEFTESYPEFTDVTDTTFNLHVQLNESGTVYYVVVDDEVQAPSSEEVKAGEAYAGVNVIASGSVEVEQANATETSGITDLTPNTSYDVYVVAEDNATDPNLQSEPVMVEVTTTNYTNIENYAFESKVYPNPTSGLLHVSSTRQFHLIKIFDVKGELISIKRFEQTNKFDLNLDNLTQGMYLVQILSVDGYAESVRIQKF</sequence>
<dbReference type="GO" id="GO:0016020">
    <property type="term" value="C:membrane"/>
    <property type="evidence" value="ECO:0007669"/>
    <property type="project" value="InterPro"/>
</dbReference>
<dbReference type="NCBIfam" id="TIGR04183">
    <property type="entry name" value="Por_Secre_tail"/>
    <property type="match status" value="1"/>
</dbReference>
<dbReference type="GO" id="GO:0004553">
    <property type="term" value="F:hydrolase activity, hydrolyzing O-glycosyl compounds"/>
    <property type="evidence" value="ECO:0007669"/>
    <property type="project" value="UniProtKB-ARBA"/>
</dbReference>
<evidence type="ECO:0000313" key="5">
    <source>
        <dbReference type="Proteomes" id="UP000064893"/>
    </source>
</evidence>
<dbReference type="Proteomes" id="UP000064893">
    <property type="component" value="Chromosome"/>
</dbReference>
<gene>
    <name evidence="4" type="ORF">L21SP5_02585</name>
</gene>
<dbReference type="KEGG" id="blq:L21SP5_02585"/>
<dbReference type="EMBL" id="CP013118">
    <property type="protein sequence ID" value="ALO16208.1"/>
    <property type="molecule type" value="Genomic_DNA"/>
</dbReference>
<dbReference type="STRING" id="1307839.L21SP5_02585"/>
<evidence type="ECO:0000256" key="2">
    <source>
        <dbReference type="SAM" id="SignalP"/>
    </source>
</evidence>
<dbReference type="GO" id="GO:0005509">
    <property type="term" value="F:calcium ion binding"/>
    <property type="evidence" value="ECO:0007669"/>
    <property type="project" value="InterPro"/>
</dbReference>
<dbReference type="GO" id="GO:0007156">
    <property type="term" value="P:homophilic cell adhesion via plasma membrane adhesion molecules"/>
    <property type="evidence" value="ECO:0007669"/>
    <property type="project" value="InterPro"/>
</dbReference>
<dbReference type="Pfam" id="PF18962">
    <property type="entry name" value="Por_Secre_tail"/>
    <property type="match status" value="1"/>
</dbReference>
<dbReference type="InterPro" id="IPR002126">
    <property type="entry name" value="Cadherin-like_dom"/>
</dbReference>
<protein>
    <recommendedName>
        <fullName evidence="3">Cadherin domain-containing protein</fullName>
    </recommendedName>
</protein>
<feature type="domain" description="Cadherin" evidence="3">
    <location>
        <begin position="1101"/>
        <end position="1212"/>
    </location>
</feature>
<dbReference type="InterPro" id="IPR032812">
    <property type="entry name" value="SbsA_Ig"/>
</dbReference>
<keyword evidence="5" id="KW-1185">Reference proteome</keyword>
<dbReference type="InterPro" id="IPR026444">
    <property type="entry name" value="Secre_tail"/>
</dbReference>
<dbReference type="NCBIfam" id="NF038128">
    <property type="entry name" value="choice_anch_J"/>
    <property type="match status" value="1"/>
</dbReference>
<dbReference type="GO" id="GO:0005975">
    <property type="term" value="P:carbohydrate metabolic process"/>
    <property type="evidence" value="ECO:0007669"/>
    <property type="project" value="UniProtKB-ARBA"/>
</dbReference>
<dbReference type="PROSITE" id="PS50268">
    <property type="entry name" value="CADHERIN_2"/>
    <property type="match status" value="1"/>
</dbReference>
<reference evidence="4 5" key="1">
    <citation type="submission" date="2015-11" db="EMBL/GenBank/DDBJ databases">
        <title>Description and complete genome sequence of a novel strain predominating in hypersaline microbial mats and representing a new family of the Bacteriodetes phylum.</title>
        <authorList>
            <person name="Spring S."/>
            <person name="Bunk B."/>
            <person name="Sproer C."/>
            <person name="Klenk H.-P."/>
        </authorList>
    </citation>
    <scope>NUCLEOTIDE SEQUENCE [LARGE SCALE GENOMIC DNA]</scope>
    <source>
        <strain evidence="4 5">L21-Spi-D4</strain>
    </source>
</reference>
<dbReference type="OrthoDB" id="5524298at2"/>
<feature type="chain" id="PRO_5006599542" description="Cadherin domain-containing protein" evidence="2">
    <location>
        <begin position="25"/>
        <end position="1526"/>
    </location>
</feature>
<dbReference type="SUPFAM" id="SSF49899">
    <property type="entry name" value="Concanavalin A-like lectins/glucanases"/>
    <property type="match status" value="1"/>
</dbReference>
<evidence type="ECO:0000259" key="3">
    <source>
        <dbReference type="PROSITE" id="PS50268"/>
    </source>
</evidence>
<dbReference type="InterPro" id="IPR013320">
    <property type="entry name" value="ConA-like_dom_sf"/>
</dbReference>
<feature type="signal peptide" evidence="2">
    <location>
        <begin position="1"/>
        <end position="24"/>
    </location>
</feature>
<evidence type="ECO:0000256" key="1">
    <source>
        <dbReference type="ARBA" id="ARBA00022729"/>
    </source>
</evidence>
<dbReference type="Gene3D" id="2.60.120.260">
    <property type="entry name" value="Galactose-binding domain-like"/>
    <property type="match status" value="1"/>
</dbReference>
<evidence type="ECO:0000313" key="4">
    <source>
        <dbReference type="EMBL" id="ALO16208.1"/>
    </source>
</evidence>
<proteinExistence type="predicted"/>
<name>A0A0S2I1L3_9BACT</name>
<keyword evidence="1 2" id="KW-0732">Signal</keyword>